<evidence type="ECO:0000259" key="1">
    <source>
        <dbReference type="PROSITE" id="PS51819"/>
    </source>
</evidence>
<organism evidence="2 3">
    <name type="scientific">Enterocloster lavalensis</name>
    <dbReference type="NCBI Taxonomy" id="460384"/>
    <lineage>
        <taxon>Bacteria</taxon>
        <taxon>Bacillati</taxon>
        <taxon>Bacillota</taxon>
        <taxon>Clostridia</taxon>
        <taxon>Lachnospirales</taxon>
        <taxon>Lachnospiraceae</taxon>
        <taxon>Enterocloster</taxon>
    </lineage>
</organism>
<reference evidence="3" key="1">
    <citation type="submission" date="2016-10" db="EMBL/GenBank/DDBJ databases">
        <authorList>
            <person name="Varghese N."/>
            <person name="Submissions S."/>
        </authorList>
    </citation>
    <scope>NUCLEOTIDE SEQUENCE [LARGE SCALE GENOMIC DNA]</scope>
    <source>
        <strain evidence="3">NLAE-zl-G277</strain>
    </source>
</reference>
<sequence length="117" mass="12793">MKKPEFTMQHIGINCKDRDEAVQTVTLFSQIFDLELNTAKKGSPFAGTCVEAMAGNGPGTHGHIAFYTPDMDAAIAYLEEKGVAVNHASAKRREDGSIYVIYLQDEIAGFAIQLINK</sequence>
<dbReference type="InterPro" id="IPR029068">
    <property type="entry name" value="Glyas_Bleomycin-R_OHBP_Dase"/>
</dbReference>
<dbReference type="InterPro" id="IPR037523">
    <property type="entry name" value="VOC_core"/>
</dbReference>
<keyword evidence="3" id="KW-1185">Reference proteome</keyword>
<dbReference type="Gene3D" id="3.10.180.10">
    <property type="entry name" value="2,3-Dihydroxybiphenyl 1,2-Dioxygenase, domain 1"/>
    <property type="match status" value="1"/>
</dbReference>
<accession>A0A1I0F9E6</accession>
<dbReference type="AlphaFoldDB" id="A0A1I0F9E6"/>
<feature type="domain" description="VOC" evidence="1">
    <location>
        <begin position="7"/>
        <end position="117"/>
    </location>
</feature>
<name>A0A1I0F9E6_9FIRM</name>
<gene>
    <name evidence="2" type="ORF">SAMN05216313_10866</name>
</gene>
<dbReference type="STRING" id="460384.SAMN05216313_10866"/>
<dbReference type="Proteomes" id="UP000198508">
    <property type="component" value="Unassembled WGS sequence"/>
</dbReference>
<dbReference type="EMBL" id="FOIM01000008">
    <property type="protein sequence ID" value="SET54732.1"/>
    <property type="molecule type" value="Genomic_DNA"/>
</dbReference>
<protein>
    <submittedName>
        <fullName evidence="2">2-dehydro-3-deoxyphosphogluconate aldolase / (4S)-4-hydroxy-2-oxoglutarate aldolase</fullName>
    </submittedName>
</protein>
<dbReference type="PROSITE" id="PS51819">
    <property type="entry name" value="VOC"/>
    <property type="match status" value="1"/>
</dbReference>
<dbReference type="CDD" id="cd06587">
    <property type="entry name" value="VOC"/>
    <property type="match status" value="1"/>
</dbReference>
<evidence type="ECO:0000313" key="2">
    <source>
        <dbReference type="EMBL" id="SET54732.1"/>
    </source>
</evidence>
<dbReference type="SUPFAM" id="SSF54593">
    <property type="entry name" value="Glyoxalase/Bleomycin resistance protein/Dihydroxybiphenyl dioxygenase"/>
    <property type="match status" value="1"/>
</dbReference>
<dbReference type="RefSeq" id="WP_092362810.1">
    <property type="nucleotide sequence ID" value="NZ_CAKXUV010000008.1"/>
</dbReference>
<evidence type="ECO:0000313" key="3">
    <source>
        <dbReference type="Proteomes" id="UP000198508"/>
    </source>
</evidence>
<proteinExistence type="predicted"/>